<evidence type="ECO:0000313" key="1">
    <source>
        <dbReference type="EMBL" id="MBX21199.1"/>
    </source>
</evidence>
<dbReference type="EMBL" id="GGEC01040715">
    <property type="protein sequence ID" value="MBX21199.1"/>
    <property type="molecule type" value="Transcribed_RNA"/>
</dbReference>
<organism evidence="1">
    <name type="scientific">Rhizophora mucronata</name>
    <name type="common">Asiatic mangrove</name>
    <dbReference type="NCBI Taxonomy" id="61149"/>
    <lineage>
        <taxon>Eukaryota</taxon>
        <taxon>Viridiplantae</taxon>
        <taxon>Streptophyta</taxon>
        <taxon>Embryophyta</taxon>
        <taxon>Tracheophyta</taxon>
        <taxon>Spermatophyta</taxon>
        <taxon>Magnoliopsida</taxon>
        <taxon>eudicotyledons</taxon>
        <taxon>Gunneridae</taxon>
        <taxon>Pentapetalae</taxon>
        <taxon>rosids</taxon>
        <taxon>fabids</taxon>
        <taxon>Malpighiales</taxon>
        <taxon>Rhizophoraceae</taxon>
        <taxon>Rhizophora</taxon>
    </lineage>
</organism>
<proteinExistence type="predicted"/>
<protein>
    <submittedName>
        <fullName evidence="1">LRR-RLK</fullName>
    </submittedName>
</protein>
<sequence length="52" mass="5921">MKNLPLSVEMLDTNHLSLSWKHTRKGNKNLFSSLKLAEEPSSKSIEIIKQPT</sequence>
<dbReference type="AlphaFoldDB" id="A0A2P2LT99"/>
<name>A0A2P2LT99_RHIMU</name>
<reference evidence="1" key="1">
    <citation type="submission" date="2018-02" db="EMBL/GenBank/DDBJ databases">
        <title>Rhizophora mucronata_Transcriptome.</title>
        <authorList>
            <person name="Meera S.P."/>
            <person name="Sreeshan A."/>
            <person name="Augustine A."/>
        </authorList>
    </citation>
    <scope>NUCLEOTIDE SEQUENCE</scope>
    <source>
        <tissue evidence="1">Leaf</tissue>
    </source>
</reference>
<accession>A0A2P2LT99</accession>